<dbReference type="GO" id="GO:0005249">
    <property type="term" value="F:voltage-gated potassium channel activity"/>
    <property type="evidence" value="ECO:0007669"/>
    <property type="project" value="InterPro"/>
</dbReference>
<dbReference type="Gene3D" id="1.10.287.70">
    <property type="match status" value="1"/>
</dbReference>
<dbReference type="VEuPathDB" id="FungiDB:H257_08926"/>
<evidence type="ECO:0000256" key="4">
    <source>
        <dbReference type="ARBA" id="ARBA00023136"/>
    </source>
</evidence>
<dbReference type="InterPro" id="IPR018490">
    <property type="entry name" value="cNMP-bd_dom_sf"/>
</dbReference>
<keyword evidence="4 5" id="KW-0472">Membrane</keyword>
<dbReference type="AlphaFoldDB" id="A0A397BK88"/>
<keyword evidence="2 5" id="KW-0812">Transmembrane</keyword>
<evidence type="ECO:0000256" key="2">
    <source>
        <dbReference type="ARBA" id="ARBA00022692"/>
    </source>
</evidence>
<evidence type="ECO:0000256" key="5">
    <source>
        <dbReference type="SAM" id="Phobius"/>
    </source>
</evidence>
<dbReference type="PANTHER" id="PTHR47823:SF9">
    <property type="entry name" value="CHROMOSOME UNDETERMINED SCAFFOLD_10, WHOLE GENOME SHOTGUN SEQUENCE"/>
    <property type="match status" value="1"/>
</dbReference>
<evidence type="ECO:0000313" key="7">
    <source>
        <dbReference type="EMBL" id="RHY21422.1"/>
    </source>
</evidence>
<dbReference type="InterPro" id="IPR005821">
    <property type="entry name" value="Ion_trans_dom"/>
</dbReference>
<proteinExistence type="predicted"/>
<dbReference type="PANTHER" id="PTHR47823">
    <property type="entry name" value="ION_TRANS DOMAIN-CONTAINING PROTEIN"/>
    <property type="match status" value="1"/>
</dbReference>
<dbReference type="SUPFAM" id="SSF81324">
    <property type="entry name" value="Voltage-gated potassium channels"/>
    <property type="match status" value="1"/>
</dbReference>
<sequence>VAHFHGMLHPHDIFVVNWQMTVATAIVYSSFMVPYRIGFEAAPVAEGRYLDTFVDVLFGLDIILTFRLAYHNAERQLVCNAVIIAKKYAKGWLVVDLLSTLPIDSIGRLFVPSENAAQVAQSTKFLRMFRVARLFKLVRLLKIGKVFKRIRDSIQVLSGHTWCTDYFFPYDDEPGACSVRVPNEDRYLVAIYWAFTTMTTVGYGDLKPSKFSVPELSFAVVCLIVNSTVFAYVVSGIIGVISNHNPSDREYRTQMNEMKIFNQLRPSLRFDVARLVASNTIMTINIIASMEKKYKGFVSYALFLLRPQFILRSERVCRSGSPGTEMFFLIEGECEQMDQDNHNVRVLGSIADLSPAISVNLAYEFAKSILQDDFLTLNDEQEAVVLGAIERKKTLHPEGLNYGPLTNMAKVAMAKLRIVKGSVLPENVKEAMKGVMSKTKHTLGLASGAS</sequence>
<evidence type="ECO:0000256" key="3">
    <source>
        <dbReference type="ARBA" id="ARBA00022989"/>
    </source>
</evidence>
<dbReference type="InterPro" id="IPR003938">
    <property type="entry name" value="K_chnl_volt-dep_EAG/ELK/ERG"/>
</dbReference>
<name>A0A397BK88_APHAT</name>
<dbReference type="Proteomes" id="UP000265427">
    <property type="component" value="Unassembled WGS sequence"/>
</dbReference>
<dbReference type="GO" id="GO:0016020">
    <property type="term" value="C:membrane"/>
    <property type="evidence" value="ECO:0007669"/>
    <property type="project" value="UniProtKB-SubCell"/>
</dbReference>
<dbReference type="SUPFAM" id="SSF51206">
    <property type="entry name" value="cAMP-binding domain-like"/>
    <property type="match status" value="1"/>
</dbReference>
<keyword evidence="3 5" id="KW-1133">Transmembrane helix</keyword>
<evidence type="ECO:0000256" key="1">
    <source>
        <dbReference type="ARBA" id="ARBA00004141"/>
    </source>
</evidence>
<dbReference type="Gene3D" id="2.60.120.10">
    <property type="entry name" value="Jelly Rolls"/>
    <property type="match status" value="1"/>
</dbReference>
<evidence type="ECO:0000259" key="6">
    <source>
        <dbReference type="Pfam" id="PF00520"/>
    </source>
</evidence>
<evidence type="ECO:0000313" key="8">
    <source>
        <dbReference type="Proteomes" id="UP000265427"/>
    </source>
</evidence>
<feature type="transmembrane region" description="Helical" evidence="5">
    <location>
        <begin position="218"/>
        <end position="241"/>
    </location>
</feature>
<gene>
    <name evidence="7" type="ORF">DYB36_011413</name>
</gene>
<feature type="non-terminal residue" evidence="7">
    <location>
        <position position="1"/>
    </location>
</feature>
<dbReference type="InterPro" id="IPR014710">
    <property type="entry name" value="RmlC-like_jellyroll"/>
</dbReference>
<feature type="transmembrane region" description="Helical" evidence="5">
    <location>
        <begin position="187"/>
        <end position="206"/>
    </location>
</feature>
<dbReference type="Pfam" id="PF00520">
    <property type="entry name" value="Ion_trans"/>
    <property type="match status" value="1"/>
</dbReference>
<protein>
    <recommendedName>
        <fullName evidence="6">Ion transport domain-containing protein</fullName>
    </recommendedName>
</protein>
<dbReference type="EMBL" id="QUSZ01002653">
    <property type="protein sequence ID" value="RHY21422.1"/>
    <property type="molecule type" value="Genomic_DNA"/>
</dbReference>
<comment type="caution">
    <text evidence="7">The sequence shown here is derived from an EMBL/GenBank/DDBJ whole genome shotgun (WGS) entry which is preliminary data.</text>
</comment>
<reference evidence="7 8" key="1">
    <citation type="submission" date="2018-08" db="EMBL/GenBank/DDBJ databases">
        <title>Aphanomyces genome sequencing and annotation.</title>
        <authorList>
            <person name="Minardi D."/>
            <person name="Oidtmann B."/>
            <person name="Van Der Giezen M."/>
            <person name="Studholme D.J."/>
        </authorList>
    </citation>
    <scope>NUCLEOTIDE SEQUENCE [LARGE SCALE GENOMIC DNA]</scope>
    <source>
        <strain evidence="7 8">Kv</strain>
    </source>
</reference>
<dbReference type="PRINTS" id="PR01463">
    <property type="entry name" value="EAGCHANLFMLY"/>
</dbReference>
<feature type="domain" description="Ion transport" evidence="6">
    <location>
        <begin position="18"/>
        <end position="242"/>
    </location>
</feature>
<accession>A0A397BK88</accession>
<organism evidence="7 8">
    <name type="scientific">Aphanomyces astaci</name>
    <name type="common">Crayfish plague agent</name>
    <dbReference type="NCBI Taxonomy" id="112090"/>
    <lineage>
        <taxon>Eukaryota</taxon>
        <taxon>Sar</taxon>
        <taxon>Stramenopiles</taxon>
        <taxon>Oomycota</taxon>
        <taxon>Saprolegniomycetes</taxon>
        <taxon>Saprolegniales</taxon>
        <taxon>Verrucalvaceae</taxon>
        <taxon>Aphanomyces</taxon>
    </lineage>
</organism>
<comment type="subcellular location">
    <subcellularLocation>
        <location evidence="1">Membrane</location>
        <topology evidence="1">Multi-pass membrane protein</topology>
    </subcellularLocation>
</comment>